<feature type="transmembrane region" description="Helical" evidence="18">
    <location>
        <begin position="654"/>
        <end position="676"/>
    </location>
</feature>
<dbReference type="Gene3D" id="2.70.150.10">
    <property type="entry name" value="Calcium-transporting ATPase, cytoplasmic transduction domain A"/>
    <property type="match status" value="1"/>
</dbReference>
<dbReference type="NCBIfam" id="TIGR01494">
    <property type="entry name" value="ATPase_P-type"/>
    <property type="match status" value="2"/>
</dbReference>
<dbReference type="InterPro" id="IPR027256">
    <property type="entry name" value="P-typ_ATPase_IB"/>
</dbReference>
<dbReference type="GO" id="GO:0005524">
    <property type="term" value="F:ATP binding"/>
    <property type="evidence" value="ECO:0007669"/>
    <property type="project" value="UniProtKB-UniRule"/>
</dbReference>
<feature type="domain" description="HMA" evidence="20">
    <location>
        <begin position="230"/>
        <end position="295"/>
    </location>
</feature>
<dbReference type="InterPro" id="IPR023299">
    <property type="entry name" value="ATPase_P-typ_cyto_dom_N"/>
</dbReference>
<dbReference type="SUPFAM" id="SSF56784">
    <property type="entry name" value="HAD-like"/>
    <property type="match status" value="1"/>
</dbReference>
<dbReference type="InterPro" id="IPR017969">
    <property type="entry name" value="Heavy-metal-associated_CS"/>
</dbReference>
<dbReference type="GO" id="GO:0005886">
    <property type="term" value="C:plasma membrane"/>
    <property type="evidence" value="ECO:0007669"/>
    <property type="project" value="UniProtKB-SubCell"/>
</dbReference>
<protein>
    <recommendedName>
        <fullName evidence="16">P-type Cu(2+) transporter</fullName>
        <ecNumber evidence="16">7.2.2.9</ecNumber>
    </recommendedName>
</protein>
<dbReference type="GO" id="GO:0016887">
    <property type="term" value="F:ATP hydrolysis activity"/>
    <property type="evidence" value="ECO:0007669"/>
    <property type="project" value="InterPro"/>
</dbReference>
<keyword evidence="9 18" id="KW-0067">ATP-binding</keyword>
<keyword evidence="21" id="KW-0378">Hydrolase</keyword>
<keyword evidence="6" id="KW-0677">Repeat</keyword>
<dbReference type="InterPro" id="IPR059000">
    <property type="entry name" value="ATPase_P-type_domA"/>
</dbReference>
<evidence type="ECO:0000256" key="18">
    <source>
        <dbReference type="RuleBase" id="RU362081"/>
    </source>
</evidence>
<sequence length="1057" mass="107156">MTDLSTPAPSKTTELSIEGMTCGGCARRVERTLAAIPGVVTAQVDLGAKTASVASLPDVDAATLADAVTAAGYPARVRPRQNSAGLQAAALPDLPVAPGAGPATHVVVLRVSGMTCGGCARRVEKALAGVDGVEHASIDLGAATATVEADREVGAPALIDAVVAAGYRAEHVDAVQPAGATQAPEAVATAVPVAVTFVPMPKPRAKKVVDAAPTAPAAPAGSDELASPTTAIELDIGGMTCASCSTRVEKALAQVPGVSGASVNLATERASVSGDISVSAAQLVAAVEKAGYRATPIDAAAAMEIGPTLSSAEPIELDIGGMTCASCSTRVEKALAQVPGVSSASVNLATERASVSGDASVSAARLVAAVEKAGYRATATASPATASLTTTHRPRPSAESRKAAEARRDLTLLIGSAILTVPLVVPMFAAPFGVSLMLPAWLELALAAVVQFGFGARFYRAAWHALRARAGNMDLLVALGTSAAFGLSLWQLLRAPGHTEHLYFEAAAVIVTLVRFGKWLEARAKRQTTDAIRALNALRPDRARIVEHGAERDVPLAQVRVGAIVAVRPGERFPVDGTIVAGESHVDESLITGESLPVAKAPGDRVTAGAINAEGALTVETTAIGAETTLARIIRLVESAQAGKAPIQRLVDRVSAVFVPAILAIALVTLAGWLLAGAGVETAILNAVAVLVIACPCALGLATPAAIMAGTGVAARHGVLIQDALALELAQRTAVVAFDKTGTLTEGKPAVTAFDALGLARGEALAIAAAVQRQSDHPLARALVAAFEHEAPAGAVALPVAEARAVAGRGVEARVGAAGHATRYAIGSARWLAELAIEMPAGAKARAAEHEAAGNTVSWLMRLDAPRAALALIAFGDTVKPGAREAIGQLHALGIRTALVTGDNRGSAAAVARTLGIDEVHAQVLPDDKARVIGDLKAASRGVVAMVGDGINDAPALAAADIGMAMATGTDVAMQSAGITLMRGDPALVAAAIDISRLTYRKIRQNLFWAFVYNLVGVPLAAFGLLNPMIAGAAMAFSSVSVVTNALLLKTWKGGTR</sequence>
<dbReference type="GO" id="GO:0043682">
    <property type="term" value="F:P-type divalent copper transporter activity"/>
    <property type="evidence" value="ECO:0007669"/>
    <property type="project" value="UniProtKB-EC"/>
</dbReference>
<dbReference type="FunFam" id="3.30.70.100:FF:000005">
    <property type="entry name" value="Copper-exporting P-type ATPase A"/>
    <property type="match status" value="2"/>
</dbReference>
<dbReference type="EMBL" id="CP002581">
    <property type="protein sequence ID" value="AJK50903.1"/>
    <property type="molecule type" value="Genomic_DNA"/>
</dbReference>
<feature type="transmembrane region" description="Helical" evidence="18">
    <location>
        <begin position="1006"/>
        <end position="1023"/>
    </location>
</feature>
<dbReference type="Gene3D" id="3.40.50.1000">
    <property type="entry name" value="HAD superfamily/HAD-like"/>
    <property type="match status" value="1"/>
</dbReference>
<feature type="transmembrane region" description="Helical" evidence="18">
    <location>
        <begin position="410"/>
        <end position="434"/>
    </location>
</feature>
<feature type="transmembrane region" description="Helical" evidence="18">
    <location>
        <begin position="471"/>
        <end position="490"/>
    </location>
</feature>
<dbReference type="InterPro" id="IPR044492">
    <property type="entry name" value="P_typ_ATPase_HD_dom"/>
</dbReference>
<evidence type="ECO:0000256" key="4">
    <source>
        <dbReference type="ARBA" id="ARBA00022692"/>
    </source>
</evidence>
<evidence type="ECO:0000256" key="15">
    <source>
        <dbReference type="ARBA" id="ARBA00023136"/>
    </source>
</evidence>
<dbReference type="GO" id="GO:0055070">
    <property type="term" value="P:copper ion homeostasis"/>
    <property type="evidence" value="ECO:0007669"/>
    <property type="project" value="TreeGrafter"/>
</dbReference>
<feature type="domain" description="HMA" evidence="20">
    <location>
        <begin position="105"/>
        <end position="170"/>
    </location>
</feature>
<keyword evidence="12 18" id="KW-1133">Transmembrane helix</keyword>
<dbReference type="GO" id="GO:0012505">
    <property type="term" value="C:endomembrane system"/>
    <property type="evidence" value="ECO:0007669"/>
    <property type="project" value="UniProtKB-SubCell"/>
</dbReference>
<evidence type="ECO:0000256" key="19">
    <source>
        <dbReference type="SAM" id="MobiDB-lite"/>
    </source>
</evidence>
<evidence type="ECO:0000256" key="13">
    <source>
        <dbReference type="ARBA" id="ARBA00023008"/>
    </source>
</evidence>
<dbReference type="NCBIfam" id="TIGR01525">
    <property type="entry name" value="ATPase-IB_hvy"/>
    <property type="match status" value="1"/>
</dbReference>
<dbReference type="InterPro" id="IPR018303">
    <property type="entry name" value="ATPase_P-typ_P_site"/>
</dbReference>
<dbReference type="NCBIfam" id="TIGR00003">
    <property type="entry name" value="copper ion binding protein"/>
    <property type="match status" value="4"/>
</dbReference>
<feature type="domain" description="HMA" evidence="20">
    <location>
        <begin position="313"/>
        <end position="378"/>
    </location>
</feature>
<evidence type="ECO:0000256" key="16">
    <source>
        <dbReference type="ARBA" id="ARBA00038904"/>
    </source>
</evidence>
<dbReference type="KEGG" id="bgp:BGL_2c28490"/>
<dbReference type="PROSITE" id="PS00154">
    <property type="entry name" value="ATPASE_E1_E2"/>
    <property type="match status" value="1"/>
</dbReference>
<evidence type="ECO:0000256" key="5">
    <source>
        <dbReference type="ARBA" id="ARBA00022723"/>
    </source>
</evidence>
<evidence type="ECO:0000256" key="10">
    <source>
        <dbReference type="ARBA" id="ARBA00022842"/>
    </source>
</evidence>
<evidence type="ECO:0000259" key="20">
    <source>
        <dbReference type="PROSITE" id="PS50846"/>
    </source>
</evidence>
<dbReference type="InterPro" id="IPR008250">
    <property type="entry name" value="ATPase_P-typ_transduc_dom_A_sf"/>
</dbReference>
<keyword evidence="14" id="KW-0406">Ion transport</keyword>
<evidence type="ECO:0000256" key="2">
    <source>
        <dbReference type="ARBA" id="ARBA00006024"/>
    </source>
</evidence>
<feature type="region of interest" description="Disordered" evidence="19">
    <location>
        <begin position="383"/>
        <end position="402"/>
    </location>
</feature>
<keyword evidence="3" id="KW-0813">Transport</keyword>
<dbReference type="SUPFAM" id="SSF55008">
    <property type="entry name" value="HMA, heavy metal-associated domain"/>
    <property type="match status" value="4"/>
</dbReference>
<name>A0A0B6S5H0_BURPL</name>
<dbReference type="Proteomes" id="UP000031838">
    <property type="component" value="Chromosome 2"/>
</dbReference>
<evidence type="ECO:0000256" key="12">
    <source>
        <dbReference type="ARBA" id="ARBA00022989"/>
    </source>
</evidence>
<keyword evidence="22" id="KW-1185">Reference proteome</keyword>
<dbReference type="PROSITE" id="PS50846">
    <property type="entry name" value="HMA_2"/>
    <property type="match status" value="4"/>
</dbReference>
<evidence type="ECO:0000256" key="1">
    <source>
        <dbReference type="ARBA" id="ARBA00004127"/>
    </source>
</evidence>
<dbReference type="FunFam" id="2.70.150.10:FF:000002">
    <property type="entry name" value="Copper-transporting ATPase 1, putative"/>
    <property type="match status" value="1"/>
</dbReference>
<dbReference type="InterPro" id="IPR036412">
    <property type="entry name" value="HAD-like_sf"/>
</dbReference>
<gene>
    <name evidence="21" type="ORF">BGL_2c28490</name>
</gene>
<dbReference type="EC" id="7.2.2.9" evidence="16"/>
<dbReference type="GO" id="GO:0005507">
    <property type="term" value="F:copper ion binding"/>
    <property type="evidence" value="ECO:0007669"/>
    <property type="project" value="InterPro"/>
</dbReference>
<dbReference type="PRINTS" id="PR00942">
    <property type="entry name" value="CUATPASEI"/>
</dbReference>
<keyword evidence="4 18" id="KW-0812">Transmembrane</keyword>
<dbReference type="InterPro" id="IPR006121">
    <property type="entry name" value="HMA_dom"/>
</dbReference>
<dbReference type="PANTHER" id="PTHR43520:SF8">
    <property type="entry name" value="P-TYPE CU(+) TRANSPORTER"/>
    <property type="match status" value="1"/>
</dbReference>
<evidence type="ECO:0000256" key="17">
    <source>
        <dbReference type="ARBA" id="ARBA00047424"/>
    </source>
</evidence>
<keyword evidence="7 18" id="KW-0547">Nucleotide-binding</keyword>
<dbReference type="SFLD" id="SFLDG00002">
    <property type="entry name" value="C1.7:_P-type_atpase_like"/>
    <property type="match status" value="1"/>
</dbReference>
<keyword evidence="18" id="KW-1003">Cell membrane</keyword>
<dbReference type="Pfam" id="PF00702">
    <property type="entry name" value="Hydrolase"/>
    <property type="match status" value="1"/>
</dbReference>
<dbReference type="Pfam" id="PF00403">
    <property type="entry name" value="HMA"/>
    <property type="match status" value="4"/>
</dbReference>
<evidence type="ECO:0000256" key="11">
    <source>
        <dbReference type="ARBA" id="ARBA00022967"/>
    </source>
</evidence>
<accession>A0A0B6S5H0</accession>
<dbReference type="InterPro" id="IPR036163">
    <property type="entry name" value="HMA_dom_sf"/>
</dbReference>
<evidence type="ECO:0000256" key="8">
    <source>
        <dbReference type="ARBA" id="ARBA00022796"/>
    </source>
</evidence>
<dbReference type="AlphaFoldDB" id="A0A0B6S5H0"/>
<evidence type="ECO:0000256" key="7">
    <source>
        <dbReference type="ARBA" id="ARBA00022741"/>
    </source>
</evidence>
<dbReference type="CDD" id="cd00371">
    <property type="entry name" value="HMA"/>
    <property type="match status" value="4"/>
</dbReference>
<dbReference type="Gene3D" id="3.40.1110.10">
    <property type="entry name" value="Calcium-transporting ATPase, cytoplasmic domain N"/>
    <property type="match status" value="1"/>
</dbReference>
<comment type="catalytic activity">
    <reaction evidence="17">
        <text>Cu(2+)(in) + ATP + H2O = Cu(2+)(out) + ADP + phosphate + H(+)</text>
        <dbReference type="Rhea" id="RHEA:10376"/>
        <dbReference type="ChEBI" id="CHEBI:15377"/>
        <dbReference type="ChEBI" id="CHEBI:15378"/>
        <dbReference type="ChEBI" id="CHEBI:29036"/>
        <dbReference type="ChEBI" id="CHEBI:30616"/>
        <dbReference type="ChEBI" id="CHEBI:43474"/>
        <dbReference type="ChEBI" id="CHEBI:456216"/>
        <dbReference type="EC" id="7.2.2.9"/>
    </reaction>
</comment>
<dbReference type="PROSITE" id="PS01047">
    <property type="entry name" value="HMA_1"/>
    <property type="match status" value="4"/>
</dbReference>
<organism evidence="21 22">
    <name type="scientific">Burkholderia plantarii</name>
    <dbReference type="NCBI Taxonomy" id="41899"/>
    <lineage>
        <taxon>Bacteria</taxon>
        <taxon>Pseudomonadati</taxon>
        <taxon>Pseudomonadota</taxon>
        <taxon>Betaproteobacteria</taxon>
        <taxon>Burkholderiales</taxon>
        <taxon>Burkholderiaceae</taxon>
        <taxon>Burkholderia</taxon>
    </lineage>
</organism>
<evidence type="ECO:0000313" key="21">
    <source>
        <dbReference type="EMBL" id="AJK50903.1"/>
    </source>
</evidence>
<keyword evidence="13" id="KW-0186">Copper</keyword>
<dbReference type="Gene3D" id="3.30.70.100">
    <property type="match status" value="4"/>
</dbReference>
<evidence type="ECO:0000313" key="22">
    <source>
        <dbReference type="Proteomes" id="UP000031838"/>
    </source>
</evidence>
<feature type="transmembrane region" description="Helical" evidence="18">
    <location>
        <begin position="1029"/>
        <end position="1049"/>
    </location>
</feature>
<evidence type="ECO:0000256" key="6">
    <source>
        <dbReference type="ARBA" id="ARBA00022737"/>
    </source>
</evidence>
<dbReference type="PRINTS" id="PR00119">
    <property type="entry name" value="CATATPASE"/>
</dbReference>
<dbReference type="SUPFAM" id="SSF81665">
    <property type="entry name" value="Calcium ATPase, transmembrane domain M"/>
    <property type="match status" value="1"/>
</dbReference>
<dbReference type="RefSeq" id="WP_080937529.1">
    <property type="nucleotide sequence ID" value="NZ_CP002581.1"/>
</dbReference>
<dbReference type="InterPro" id="IPR001757">
    <property type="entry name" value="P_typ_ATPase"/>
</dbReference>
<keyword evidence="11" id="KW-1278">Translocase</keyword>
<feature type="transmembrane region" description="Helical" evidence="18">
    <location>
        <begin position="440"/>
        <end position="459"/>
    </location>
</feature>
<feature type="transmembrane region" description="Helical" evidence="18">
    <location>
        <begin position="682"/>
        <end position="707"/>
    </location>
</feature>
<dbReference type="PANTHER" id="PTHR43520">
    <property type="entry name" value="ATP7, ISOFORM B"/>
    <property type="match status" value="1"/>
</dbReference>
<evidence type="ECO:0000256" key="3">
    <source>
        <dbReference type="ARBA" id="ARBA00022448"/>
    </source>
</evidence>
<dbReference type="SFLD" id="SFLDS00003">
    <property type="entry name" value="Haloacid_Dehalogenase"/>
    <property type="match status" value="1"/>
</dbReference>
<dbReference type="SUPFAM" id="SSF81653">
    <property type="entry name" value="Calcium ATPase, transduction domain A"/>
    <property type="match status" value="1"/>
</dbReference>
<dbReference type="HOGENOM" id="CLU_001771_1_1_4"/>
<feature type="domain" description="HMA" evidence="20">
    <location>
        <begin position="11"/>
        <end position="76"/>
    </location>
</feature>
<dbReference type="CDD" id="cd02094">
    <property type="entry name" value="P-type_ATPase_Cu-like"/>
    <property type="match status" value="1"/>
</dbReference>
<proteinExistence type="inferred from homology"/>
<keyword evidence="8" id="KW-0187">Copper transport</keyword>
<dbReference type="InterPro" id="IPR006122">
    <property type="entry name" value="HMA_Cu_ion-bd"/>
</dbReference>
<keyword evidence="5 18" id="KW-0479">Metal-binding</keyword>
<dbReference type="Pfam" id="PF00122">
    <property type="entry name" value="E1-E2_ATPase"/>
    <property type="match status" value="1"/>
</dbReference>
<keyword evidence="10" id="KW-0460">Magnesium</keyword>
<dbReference type="InterPro" id="IPR023214">
    <property type="entry name" value="HAD_sf"/>
</dbReference>
<dbReference type="InterPro" id="IPR023298">
    <property type="entry name" value="ATPase_P-typ_TM_dom_sf"/>
</dbReference>
<comment type="similarity">
    <text evidence="2 18">Belongs to the cation transport ATPase (P-type) (TC 3.A.3) family. Type IB subfamily.</text>
</comment>
<evidence type="ECO:0000256" key="9">
    <source>
        <dbReference type="ARBA" id="ARBA00022840"/>
    </source>
</evidence>
<evidence type="ECO:0000256" key="14">
    <source>
        <dbReference type="ARBA" id="ARBA00023065"/>
    </source>
</evidence>
<dbReference type="NCBIfam" id="TIGR01511">
    <property type="entry name" value="ATPase-IB1_Cu"/>
    <property type="match status" value="1"/>
</dbReference>
<feature type="transmembrane region" description="Helical" evidence="18">
    <location>
        <begin position="502"/>
        <end position="520"/>
    </location>
</feature>
<dbReference type="SFLD" id="SFLDF00027">
    <property type="entry name" value="p-type_atpase"/>
    <property type="match status" value="1"/>
</dbReference>
<reference evidence="22" key="1">
    <citation type="submission" date="2011-03" db="EMBL/GenBank/DDBJ databases">
        <authorList>
            <person name="Voget S."/>
            <person name="Streit W.R."/>
            <person name="Jaeger K.E."/>
            <person name="Daniel R."/>
        </authorList>
    </citation>
    <scope>NUCLEOTIDE SEQUENCE [LARGE SCALE GENOMIC DNA]</scope>
    <source>
        <strain evidence="22">PG1</strain>
    </source>
</reference>
<reference evidence="21 22" key="2">
    <citation type="journal article" date="2016" name="Appl. Microbiol. Biotechnol.">
        <title>Mutations improving production and secretion of extracellular lipase by Burkholderia glumae PG1.</title>
        <authorList>
            <person name="Knapp A."/>
            <person name="Voget S."/>
            <person name="Gao R."/>
            <person name="Zaburannyi N."/>
            <person name="Krysciak D."/>
            <person name="Breuer M."/>
            <person name="Hauer B."/>
            <person name="Streit W.R."/>
            <person name="Muller R."/>
            <person name="Daniel R."/>
            <person name="Jaeger K.E."/>
        </authorList>
    </citation>
    <scope>NUCLEOTIDE SEQUENCE [LARGE SCALE GENOMIC DNA]</scope>
    <source>
        <strain evidence="21 22">PG1</strain>
    </source>
</reference>
<comment type="subcellular location">
    <subcellularLocation>
        <location evidence="18">Cell membrane</location>
    </subcellularLocation>
    <subcellularLocation>
        <location evidence="1">Endomembrane system</location>
        <topology evidence="1">Multi-pass membrane protein</topology>
    </subcellularLocation>
</comment>
<keyword evidence="15 18" id="KW-0472">Membrane</keyword>